<proteinExistence type="predicted"/>
<keyword evidence="1 3" id="KW-0732">Signal</keyword>
<evidence type="ECO:0000256" key="1">
    <source>
        <dbReference type="ARBA" id="ARBA00022729"/>
    </source>
</evidence>
<dbReference type="AlphaFoldDB" id="A0A841E906"/>
<feature type="region of interest" description="Disordered" evidence="2">
    <location>
        <begin position="22"/>
        <end position="90"/>
    </location>
</feature>
<keyword evidence="6" id="KW-1185">Reference proteome</keyword>
<feature type="chain" id="PRO_5039306149" description="DUF4352 domain-containing protein" evidence="3">
    <location>
        <begin position="24"/>
        <end position="221"/>
    </location>
</feature>
<gene>
    <name evidence="5" type="ORF">HNR25_001324</name>
</gene>
<feature type="compositionally biased region" description="Low complexity" evidence="2">
    <location>
        <begin position="45"/>
        <end position="59"/>
    </location>
</feature>
<organism evidence="5 6">
    <name type="scientific">Streptomonospora salina</name>
    <dbReference type="NCBI Taxonomy" id="104205"/>
    <lineage>
        <taxon>Bacteria</taxon>
        <taxon>Bacillati</taxon>
        <taxon>Actinomycetota</taxon>
        <taxon>Actinomycetes</taxon>
        <taxon>Streptosporangiales</taxon>
        <taxon>Nocardiopsidaceae</taxon>
        <taxon>Streptomonospora</taxon>
    </lineage>
</organism>
<feature type="signal peptide" evidence="3">
    <location>
        <begin position="1"/>
        <end position="23"/>
    </location>
</feature>
<dbReference type="Gene3D" id="2.60.40.1240">
    <property type="match status" value="1"/>
</dbReference>
<evidence type="ECO:0000256" key="3">
    <source>
        <dbReference type="SAM" id="SignalP"/>
    </source>
</evidence>
<dbReference type="Proteomes" id="UP000578077">
    <property type="component" value="Unassembled WGS sequence"/>
</dbReference>
<feature type="domain" description="DUF4352" evidence="4">
    <location>
        <begin position="115"/>
        <end position="213"/>
    </location>
</feature>
<evidence type="ECO:0000313" key="6">
    <source>
        <dbReference type="Proteomes" id="UP000578077"/>
    </source>
</evidence>
<evidence type="ECO:0000313" key="5">
    <source>
        <dbReference type="EMBL" id="MBB5997573.1"/>
    </source>
</evidence>
<evidence type="ECO:0000259" key="4">
    <source>
        <dbReference type="Pfam" id="PF11611"/>
    </source>
</evidence>
<dbReference type="InterPro" id="IPR029050">
    <property type="entry name" value="Immunoprotect_excell_Ig-like"/>
</dbReference>
<dbReference type="RefSeq" id="WP_184633820.1">
    <property type="nucleotide sequence ID" value="NZ_BAABKT010000005.1"/>
</dbReference>
<comment type="caution">
    <text evidence="5">The sequence shown here is derived from an EMBL/GenBank/DDBJ whole genome shotgun (WGS) entry which is preliminary data.</text>
</comment>
<evidence type="ECO:0000256" key="2">
    <source>
        <dbReference type="SAM" id="MobiDB-lite"/>
    </source>
</evidence>
<sequence>MDPKLLAAVAMSAALIGVPACSAGDDAARPAAGSPSAVESERGGSDPAPAESAPPEAGPQSGGEPGPRGRAAPSEEGAPPGSAPPLDAFAGLSGNDGVFAMHVDEAYVDDDGVITDGAGTTDRAAEGSEYVVVNVRITNESSAPAYFDWGGSYAYDADGNQYADDADAAWAACDTYCSDDLNPGGSAETDVVFEMPEGTGIVSLELRSAPYGSGGAAIIEP</sequence>
<dbReference type="InterPro" id="IPR029051">
    <property type="entry name" value="DUF4352"/>
</dbReference>
<reference evidence="5 6" key="1">
    <citation type="submission" date="2020-08" db="EMBL/GenBank/DDBJ databases">
        <title>Sequencing the genomes of 1000 actinobacteria strains.</title>
        <authorList>
            <person name="Klenk H.-P."/>
        </authorList>
    </citation>
    <scope>NUCLEOTIDE SEQUENCE [LARGE SCALE GENOMIC DNA]</scope>
    <source>
        <strain evidence="5 6">DSM 44593</strain>
    </source>
</reference>
<dbReference type="Pfam" id="PF11611">
    <property type="entry name" value="DUF4352"/>
    <property type="match status" value="1"/>
</dbReference>
<accession>A0A841E906</accession>
<name>A0A841E906_9ACTN</name>
<protein>
    <recommendedName>
        <fullName evidence="4">DUF4352 domain-containing protein</fullName>
    </recommendedName>
</protein>
<dbReference type="EMBL" id="JACHLY010000001">
    <property type="protein sequence ID" value="MBB5997573.1"/>
    <property type="molecule type" value="Genomic_DNA"/>
</dbReference>